<dbReference type="AlphaFoldDB" id="A0A495MK98"/>
<evidence type="ECO:0000259" key="6">
    <source>
        <dbReference type="Pfam" id="PF04932"/>
    </source>
</evidence>
<dbReference type="Proteomes" id="UP000277579">
    <property type="component" value="Unassembled WGS sequence"/>
</dbReference>
<dbReference type="GO" id="GO:0016874">
    <property type="term" value="F:ligase activity"/>
    <property type="evidence" value="ECO:0007669"/>
    <property type="project" value="UniProtKB-KW"/>
</dbReference>
<feature type="transmembrane region" description="Helical" evidence="5">
    <location>
        <begin position="82"/>
        <end position="99"/>
    </location>
</feature>
<dbReference type="OrthoDB" id="1631746at2"/>
<dbReference type="InterPro" id="IPR007016">
    <property type="entry name" value="O-antigen_ligase-rel_domated"/>
</dbReference>
<reference evidence="7 8" key="1">
    <citation type="submission" date="2018-10" db="EMBL/GenBank/DDBJ databases">
        <title>Genomic Encyclopedia of Archaeal and Bacterial Type Strains, Phase II (KMG-II): from individual species to whole genera.</title>
        <authorList>
            <person name="Goeker M."/>
        </authorList>
    </citation>
    <scope>NUCLEOTIDE SEQUENCE [LARGE SCALE GENOMIC DNA]</scope>
    <source>
        <strain evidence="7 8">DSM 29537</strain>
    </source>
</reference>
<feature type="transmembrane region" description="Helical" evidence="5">
    <location>
        <begin position="111"/>
        <end position="133"/>
    </location>
</feature>
<keyword evidence="8" id="KW-1185">Reference proteome</keyword>
<keyword evidence="7" id="KW-0436">Ligase</keyword>
<organism evidence="7 8">
    <name type="scientific">Flavobacterium endophyticum</name>
    <dbReference type="NCBI Taxonomy" id="1540163"/>
    <lineage>
        <taxon>Bacteria</taxon>
        <taxon>Pseudomonadati</taxon>
        <taxon>Bacteroidota</taxon>
        <taxon>Flavobacteriia</taxon>
        <taxon>Flavobacteriales</taxon>
        <taxon>Flavobacteriaceae</taxon>
        <taxon>Flavobacterium</taxon>
    </lineage>
</organism>
<name>A0A495MK98_9FLAO</name>
<dbReference type="PANTHER" id="PTHR37422">
    <property type="entry name" value="TEICHURONIC ACID BIOSYNTHESIS PROTEIN TUAE"/>
    <property type="match status" value="1"/>
</dbReference>
<gene>
    <name evidence="7" type="ORF">CLV94_1449</name>
</gene>
<dbReference type="Pfam" id="PF04932">
    <property type="entry name" value="Wzy_C"/>
    <property type="match status" value="1"/>
</dbReference>
<sequence>MLKNISEKLFLFLIPLLFTFPLFRENISSFFFILLSVNTLAFTFYKKSYKNFDLKSLVYTIPFFVILLFVLIRGASSEGFKHVNHSLFFLLFPIIFSLLPKEYFTKEKINFYFTILKNSCFIIAFGFVIAFLVKYDFKDFFVFKYGVPKFRDFVYYEIPFFKIHPTYYTSIVLFCTAFSFKKVLDEKKYSELIYVFVFIVITLLLLSKINIIFLGIMLIAMLLFFSPYTFKQKIAALSIFLILGVSLALLTPGVKNRFKEMYNSYNNPPTGLAYDSTNVRVSITKCSVEIAKENYLFGVGFDNLEEALSECFKSNYNSSFYENHNYLTHNYFSYILLSTGIFGFLLFLFYCFTVAKKVIRINRFLLSIAVINVFFVCLTEDYFYRHYGLFYFSLILMTYINYSKYLALNKTHK</sequence>
<evidence type="ECO:0000256" key="3">
    <source>
        <dbReference type="ARBA" id="ARBA00022989"/>
    </source>
</evidence>
<protein>
    <submittedName>
        <fullName evidence="7">O-antigen ligase-like membrane protein</fullName>
    </submittedName>
</protein>
<feature type="transmembrane region" description="Helical" evidence="5">
    <location>
        <begin position="364"/>
        <end position="383"/>
    </location>
</feature>
<evidence type="ECO:0000256" key="4">
    <source>
        <dbReference type="ARBA" id="ARBA00023136"/>
    </source>
</evidence>
<keyword evidence="2 5" id="KW-0812">Transmembrane</keyword>
<accession>A0A495MK98</accession>
<feature type="transmembrane region" description="Helical" evidence="5">
    <location>
        <begin position="57"/>
        <end position="76"/>
    </location>
</feature>
<feature type="transmembrane region" description="Helical" evidence="5">
    <location>
        <begin position="192"/>
        <end position="225"/>
    </location>
</feature>
<keyword evidence="3 5" id="KW-1133">Transmembrane helix</keyword>
<feature type="transmembrane region" description="Helical" evidence="5">
    <location>
        <begin position="389"/>
        <end position="408"/>
    </location>
</feature>
<dbReference type="GO" id="GO:0016020">
    <property type="term" value="C:membrane"/>
    <property type="evidence" value="ECO:0007669"/>
    <property type="project" value="UniProtKB-SubCell"/>
</dbReference>
<evidence type="ECO:0000256" key="2">
    <source>
        <dbReference type="ARBA" id="ARBA00022692"/>
    </source>
</evidence>
<dbReference type="InterPro" id="IPR051533">
    <property type="entry name" value="WaaL-like"/>
</dbReference>
<proteinExistence type="predicted"/>
<keyword evidence="4 5" id="KW-0472">Membrane</keyword>
<feature type="transmembrane region" description="Helical" evidence="5">
    <location>
        <begin position="331"/>
        <end position="352"/>
    </location>
</feature>
<comment type="caution">
    <text evidence="7">The sequence shown here is derived from an EMBL/GenBank/DDBJ whole genome shotgun (WGS) entry which is preliminary data.</text>
</comment>
<feature type="transmembrane region" description="Helical" evidence="5">
    <location>
        <begin position="29"/>
        <end position="45"/>
    </location>
</feature>
<evidence type="ECO:0000313" key="7">
    <source>
        <dbReference type="EMBL" id="RKS26391.1"/>
    </source>
</evidence>
<dbReference type="RefSeq" id="WP_121375715.1">
    <property type="nucleotide sequence ID" value="NZ_RBLC01000001.1"/>
</dbReference>
<dbReference type="EMBL" id="RBLC01000001">
    <property type="protein sequence ID" value="RKS26391.1"/>
    <property type="molecule type" value="Genomic_DNA"/>
</dbReference>
<evidence type="ECO:0000256" key="5">
    <source>
        <dbReference type="SAM" id="Phobius"/>
    </source>
</evidence>
<dbReference type="PANTHER" id="PTHR37422:SF13">
    <property type="entry name" value="LIPOPOLYSACCHARIDE BIOSYNTHESIS PROTEIN PA4999-RELATED"/>
    <property type="match status" value="1"/>
</dbReference>
<comment type="subcellular location">
    <subcellularLocation>
        <location evidence="1">Membrane</location>
        <topology evidence="1">Multi-pass membrane protein</topology>
    </subcellularLocation>
</comment>
<feature type="domain" description="O-antigen ligase-related" evidence="6">
    <location>
        <begin position="196"/>
        <end position="348"/>
    </location>
</feature>
<evidence type="ECO:0000256" key="1">
    <source>
        <dbReference type="ARBA" id="ARBA00004141"/>
    </source>
</evidence>
<feature type="transmembrane region" description="Helical" evidence="5">
    <location>
        <begin position="234"/>
        <end position="254"/>
    </location>
</feature>
<evidence type="ECO:0000313" key="8">
    <source>
        <dbReference type="Proteomes" id="UP000277579"/>
    </source>
</evidence>